<dbReference type="PIRSF" id="PIRSF010372">
    <property type="entry name" value="PaiB"/>
    <property type="match status" value="1"/>
</dbReference>
<evidence type="ECO:0000313" key="1">
    <source>
        <dbReference type="EMBL" id="ASP47514.1"/>
    </source>
</evidence>
<protein>
    <submittedName>
        <fullName evidence="1">FMN-binding negative transcriptional regulator</fullName>
    </submittedName>
</protein>
<accession>A0A222G827</accession>
<dbReference type="InterPro" id="IPR007396">
    <property type="entry name" value="TR_PAI2-type"/>
</dbReference>
<dbReference type="InterPro" id="IPR012349">
    <property type="entry name" value="Split_barrel_FMN-bd"/>
</dbReference>
<dbReference type="Pfam" id="PF04299">
    <property type="entry name" value="FMN_bind_2"/>
    <property type="match status" value="1"/>
</dbReference>
<name>A0A222G827_9GAMM</name>
<proteinExistence type="predicted"/>
<dbReference type="SUPFAM" id="SSF50475">
    <property type="entry name" value="FMN-binding split barrel"/>
    <property type="match status" value="1"/>
</dbReference>
<dbReference type="PANTHER" id="PTHR35802:SF1">
    <property type="entry name" value="PROTEASE SYNTHASE AND SPORULATION PROTEIN PAI 2"/>
    <property type="match status" value="1"/>
</dbReference>
<organism evidence="1 2">
    <name type="scientific">Cognaticolwellia beringensis</name>
    <dbReference type="NCBI Taxonomy" id="1967665"/>
    <lineage>
        <taxon>Bacteria</taxon>
        <taxon>Pseudomonadati</taxon>
        <taxon>Pseudomonadota</taxon>
        <taxon>Gammaproteobacteria</taxon>
        <taxon>Alteromonadales</taxon>
        <taxon>Colwelliaceae</taxon>
        <taxon>Cognaticolwellia</taxon>
    </lineage>
</organism>
<evidence type="ECO:0000313" key="2">
    <source>
        <dbReference type="Proteomes" id="UP000202259"/>
    </source>
</evidence>
<gene>
    <name evidence="1" type="ORF">B5D82_06960</name>
</gene>
<dbReference type="RefSeq" id="WP_081150218.1">
    <property type="nucleotide sequence ID" value="NZ_CP020465.1"/>
</dbReference>
<keyword evidence="2" id="KW-1185">Reference proteome</keyword>
<dbReference type="Gene3D" id="2.30.110.10">
    <property type="entry name" value="Electron Transport, Fmn-binding Protein, Chain A"/>
    <property type="match status" value="1"/>
</dbReference>
<dbReference type="EMBL" id="CP020465">
    <property type="protein sequence ID" value="ASP47514.1"/>
    <property type="molecule type" value="Genomic_DNA"/>
</dbReference>
<dbReference type="AlphaFoldDB" id="A0A222G827"/>
<dbReference type="PANTHER" id="PTHR35802">
    <property type="entry name" value="PROTEASE SYNTHASE AND SPORULATION PROTEIN PAI 2"/>
    <property type="match status" value="1"/>
</dbReference>
<dbReference type="KEGG" id="cber:B5D82_06960"/>
<dbReference type="Proteomes" id="UP000202259">
    <property type="component" value="Chromosome"/>
</dbReference>
<dbReference type="OrthoDB" id="9794948at2"/>
<reference evidence="1 2" key="1">
    <citation type="submission" date="2017-08" db="EMBL/GenBank/DDBJ databases">
        <title>Complete genome of Colwellia sp. NB097-1, a psychrophile bacterium ioslated from Bering Sea.</title>
        <authorList>
            <person name="Chen X."/>
        </authorList>
    </citation>
    <scope>NUCLEOTIDE SEQUENCE [LARGE SCALE GENOMIC DNA]</scope>
    <source>
        <strain evidence="1 2">NB097-1</strain>
    </source>
</reference>
<sequence length="208" mass="23434">MHVEEKWRLTEQAQIFSFIEKYSFATLVSPSLQSSHLPLMLDRSNHYLIGHFARNNPHWRELTEDIVKQHLVIFNGPHGYISPTWYDNKPAVPTWNYAAIHIKGCAELLSADDTTQALDSLMHKYEPELLVKRDVVSADYQEKLSKGIVGFKISIDVIDAKVKLGQHRSIADQQGVTAALSKSTSADHQALVDYMHELKLGIGEAAKA</sequence>